<evidence type="ECO:0000313" key="1">
    <source>
        <dbReference type="EMBL" id="ANX04298.1"/>
    </source>
</evidence>
<proteinExistence type="predicted"/>
<dbReference type="Proteomes" id="UP000092952">
    <property type="component" value="Chromosome"/>
</dbReference>
<gene>
    <name evidence="1" type="ORF">PG2T_09005</name>
</gene>
<sequence length="312" mass="34815">MSSADRDALREDIDRLIDAPAPPGALALAQALRARHGDTVAAVLFYGSNFRRADDREGLLDLYVLVDDCRAALASRLSALACRLLPPNVYYLELLVDGRTVRCKYALLELPVFGRYMTARQSYFWGRFGQASGLLYARDAAARQQVTRALAQAVLTLLGRALPLLPNEVDEATWWQTALAACYGAELRPERPGAVEGLVRDLAPWRERLTPPAAACLAGVRPQAGHYRVELAPGRRRLGRLGWVVRRLLGKTLNVARLIKAAFTFAGGVDYLLWKVERHSGVRIEPTPFLRRHPLLGIWGVAWRLWRRGGFR</sequence>
<protein>
    <recommendedName>
        <fullName evidence="3">Phosphatidate cytidylyltransferase</fullName>
    </recommendedName>
</protein>
<dbReference type="InParanoid" id="A0A1B1YU24"/>
<evidence type="ECO:0000313" key="2">
    <source>
        <dbReference type="Proteomes" id="UP000092952"/>
    </source>
</evidence>
<keyword evidence="2" id="KW-1185">Reference proteome</keyword>
<name>A0A1B1YU24_9GAMM</name>
<accession>A0A1B1YU24</accession>
<evidence type="ECO:0008006" key="3">
    <source>
        <dbReference type="Google" id="ProtNLM"/>
    </source>
</evidence>
<dbReference type="EMBL" id="CP014671">
    <property type="protein sequence ID" value="ANX04298.1"/>
    <property type="molecule type" value="Genomic_DNA"/>
</dbReference>
<dbReference type="RefSeq" id="WP_068804366.1">
    <property type="nucleotide sequence ID" value="NZ_CP014671.1"/>
</dbReference>
<dbReference type="KEGG" id="gbi:PG2T_09005"/>
<dbReference type="AlphaFoldDB" id="A0A1B1YU24"/>
<organism evidence="1 2">
    <name type="scientific">Immundisolibacter cernigliae</name>
    <dbReference type="NCBI Taxonomy" id="1810504"/>
    <lineage>
        <taxon>Bacteria</taxon>
        <taxon>Pseudomonadati</taxon>
        <taxon>Pseudomonadota</taxon>
        <taxon>Gammaproteobacteria</taxon>
        <taxon>Immundisolibacterales</taxon>
        <taxon>Immundisolibacteraceae</taxon>
        <taxon>Immundisolibacter</taxon>
    </lineage>
</organism>
<dbReference type="STRING" id="1810504.PG2T_09005"/>
<dbReference type="OrthoDB" id="7340718at2"/>
<reference evidence="2" key="1">
    <citation type="submission" date="2016-03" db="EMBL/GenBank/DDBJ databases">
        <title>Complete genome sequence of Solimmundus cernigliae, representing a novel lineage of polycyclic aromatic hydrocarbon degraders within the Gammaproteobacteria.</title>
        <authorList>
            <person name="Singleton D.R."/>
            <person name="Dickey A.N."/>
            <person name="Scholl E.H."/>
            <person name="Wright F.A."/>
            <person name="Aitken M.D."/>
        </authorList>
    </citation>
    <scope>NUCLEOTIDE SEQUENCE [LARGE SCALE GENOMIC DNA]</scope>
    <source>
        <strain evidence="2">TR3.2</strain>
    </source>
</reference>